<protein>
    <submittedName>
        <fullName evidence="1">Unannotated protein</fullName>
    </submittedName>
</protein>
<accession>A0A6J7FL28</accession>
<dbReference type="EMBL" id="CAFBMB010000031">
    <property type="protein sequence ID" value="CAB4894095.1"/>
    <property type="molecule type" value="Genomic_DNA"/>
</dbReference>
<dbReference type="Gene3D" id="1.10.287.1060">
    <property type="entry name" value="ESAT-6-like"/>
    <property type="match status" value="1"/>
</dbReference>
<gene>
    <name evidence="1" type="ORF">UFOPK3516_00586</name>
</gene>
<name>A0A6J7FL28_9ZZZZ</name>
<evidence type="ECO:0000313" key="1">
    <source>
        <dbReference type="EMBL" id="CAB4894095.1"/>
    </source>
</evidence>
<proteinExistence type="predicted"/>
<sequence length="95" mass="10202">MTTFHIDSAAVDAAAVAARATIARLQSEIVALHANLSGLQASWTGPAATAFQGVVARWRHTQSRLESELATINDALALASRQYADIELAHVRMFQ</sequence>
<dbReference type="InterPro" id="IPR010310">
    <property type="entry name" value="T7SS_ESAT-6-like"/>
</dbReference>
<dbReference type="SUPFAM" id="SSF140453">
    <property type="entry name" value="EsxAB dimer-like"/>
    <property type="match status" value="1"/>
</dbReference>
<dbReference type="Pfam" id="PF06013">
    <property type="entry name" value="WXG100"/>
    <property type="match status" value="1"/>
</dbReference>
<organism evidence="1">
    <name type="scientific">freshwater metagenome</name>
    <dbReference type="NCBI Taxonomy" id="449393"/>
    <lineage>
        <taxon>unclassified sequences</taxon>
        <taxon>metagenomes</taxon>
        <taxon>ecological metagenomes</taxon>
    </lineage>
</organism>
<reference evidence="1" key="1">
    <citation type="submission" date="2020-05" db="EMBL/GenBank/DDBJ databases">
        <authorList>
            <person name="Chiriac C."/>
            <person name="Salcher M."/>
            <person name="Ghai R."/>
            <person name="Kavagutti S V."/>
        </authorList>
    </citation>
    <scope>NUCLEOTIDE SEQUENCE</scope>
</reference>
<dbReference type="AlphaFoldDB" id="A0A6J7FL28"/>
<dbReference type="InterPro" id="IPR036689">
    <property type="entry name" value="ESAT-6-like_sf"/>
</dbReference>
<dbReference type="NCBIfam" id="TIGR03930">
    <property type="entry name" value="WXG100_ESAT6"/>
    <property type="match status" value="1"/>
</dbReference>